<dbReference type="Gene3D" id="3.40.50.2000">
    <property type="entry name" value="Glycogen Phosphorylase B"/>
    <property type="match status" value="2"/>
</dbReference>
<dbReference type="InterPro" id="IPR028098">
    <property type="entry name" value="Glyco_trans_4-like_N"/>
</dbReference>
<organism evidence="5 6">
    <name type="scientific">Algicella marina</name>
    <dbReference type="NCBI Taxonomy" id="2683284"/>
    <lineage>
        <taxon>Bacteria</taxon>
        <taxon>Pseudomonadati</taxon>
        <taxon>Pseudomonadota</taxon>
        <taxon>Alphaproteobacteria</taxon>
        <taxon>Rhodobacterales</taxon>
        <taxon>Paracoccaceae</taxon>
        <taxon>Algicella</taxon>
    </lineage>
</organism>
<gene>
    <name evidence="5" type="ORF">GO499_16310</name>
</gene>
<sequence length="1065" mass="119635">MRICFVALEILGPFNGGGIATALAGQAEHHAKSHDVTVLYVHPGLKQKDAAQWETFYAARDIRFIRAEFDTFYPLDSIPKRSFAVKQYLEEMDEAFDVIFFHDYLGLGYYTALSRALGLGFKETKIGSVIHGPSEWARSLNMVTDKPRDLLLYEVERKQLEYSDFAVAPSPHIIDWCREQGWTLPDDTRAVSNVLPHRLDVHTGLKQGDVQAVDEVCFFGRLETRKGIFTFLDAIRYLHKNDLALPKKITFLGSFCVNGFRNAASTVLEYAENWDCEFQFLNNYSHEMAINYLVEKKPLTILPSRDESFGLTAYECLHFGVPALIADRGALKTLAAEPERQAILFEPTANTLARKIAGAIEDGMVIGAVDPIHLAAEQDWDRLLDDLDTKSHKPDPTRAVVSLDPISKPKPRSKTAKDPLVSVILVHHNRVSTLRGALASLISQTYENLEIIIADDGSSVAEFAALNRLVAETGDDRIRVFQQENRYLGAARNFGVSHASGEYFLFMDDDNIAMPTEIETFVSVALATDADILNSVSQMFRTNAGVREAFDLFLPVGPSLELAVLGNTFGDANALVKREAFEDIGGYTEQYAVGCEDYELFTRAFLSGKKMQLIPDYLFEYRSEDDGMMKELNSGKYIINQTRGVTALFDTHRDIDLAQMRRLMRVGFFSAVSEEYDYWRREGSKKRRHPQLEEKLASARGGPNGSEACETVAQLMAAEGMISQAVDLIERNRISPTDSMLARLQQLHNQHKSREENSGQQRNIIVNPSFEFWTTGNRFEGISPYQYTANEWLIPTPKNRPGLIVSQRNDNALLSQTHARTGTYMRLQLNEADPEGYLFLSQRNFELGSVLEREVEVSVLTRASYEGDLIVFLRVTTDPETGDLQDVHPTQTARVSTDWRRATFSFNLSEFQVDAMKTNSFLSVFIAVPTHHVLYLDVTDVTMVPKGNNVTIAPYIRSTELRRAEHRCFTVGRDARIEPKDNRQALVHLTPAQAEKIAWDSRYFVVSPCVTLQANGLVFESNIQSVNFDDAAEGSASLLITLDKQLEEGGVLIDDIVAVSNYLEG</sequence>
<dbReference type="Gene3D" id="3.90.550.10">
    <property type="entry name" value="Spore Coat Polysaccharide Biosynthesis Protein SpsA, Chain A"/>
    <property type="match status" value="1"/>
</dbReference>
<dbReference type="AlphaFoldDB" id="A0A6P1T137"/>
<dbReference type="PANTHER" id="PTHR22916">
    <property type="entry name" value="GLYCOSYLTRANSFERASE"/>
    <property type="match status" value="1"/>
</dbReference>
<dbReference type="KEGG" id="amaq:GO499_16310"/>
<dbReference type="Pfam" id="PF00534">
    <property type="entry name" value="Glycos_transf_1"/>
    <property type="match status" value="1"/>
</dbReference>
<protein>
    <submittedName>
        <fullName evidence="5">Glycosyltransferase</fullName>
    </submittedName>
</protein>
<evidence type="ECO:0000313" key="6">
    <source>
        <dbReference type="Proteomes" id="UP000464495"/>
    </source>
</evidence>
<dbReference type="CDD" id="cd00761">
    <property type="entry name" value="Glyco_tranf_GTA_type"/>
    <property type="match status" value="1"/>
</dbReference>
<feature type="domain" description="Glycosyltransferase subfamily 4-like N-terminal" evidence="4">
    <location>
        <begin position="17"/>
        <end position="181"/>
    </location>
</feature>
<dbReference type="PANTHER" id="PTHR22916:SF30">
    <property type="entry name" value="IPT_TIG DOMAIN-CONTAINING PROTEIN"/>
    <property type="match status" value="1"/>
</dbReference>
<dbReference type="EMBL" id="CP046620">
    <property type="protein sequence ID" value="QHQ36624.1"/>
    <property type="molecule type" value="Genomic_DNA"/>
</dbReference>
<evidence type="ECO:0000313" key="5">
    <source>
        <dbReference type="EMBL" id="QHQ36624.1"/>
    </source>
</evidence>
<evidence type="ECO:0000259" key="2">
    <source>
        <dbReference type="Pfam" id="PF00534"/>
    </source>
</evidence>
<evidence type="ECO:0000259" key="4">
    <source>
        <dbReference type="Pfam" id="PF13439"/>
    </source>
</evidence>
<feature type="region of interest" description="Disordered" evidence="1">
    <location>
        <begin position="683"/>
        <end position="707"/>
    </location>
</feature>
<dbReference type="GO" id="GO:0016758">
    <property type="term" value="F:hexosyltransferase activity"/>
    <property type="evidence" value="ECO:0007669"/>
    <property type="project" value="UniProtKB-ARBA"/>
</dbReference>
<dbReference type="SUPFAM" id="SSF53448">
    <property type="entry name" value="Nucleotide-diphospho-sugar transferases"/>
    <property type="match status" value="1"/>
</dbReference>
<dbReference type="CDD" id="cd03801">
    <property type="entry name" value="GT4_PimA-like"/>
    <property type="match status" value="1"/>
</dbReference>
<evidence type="ECO:0000256" key="1">
    <source>
        <dbReference type="SAM" id="MobiDB-lite"/>
    </source>
</evidence>
<dbReference type="RefSeq" id="WP_161863171.1">
    <property type="nucleotide sequence ID" value="NZ_CP046620.1"/>
</dbReference>
<dbReference type="Pfam" id="PF00535">
    <property type="entry name" value="Glycos_transf_2"/>
    <property type="match status" value="1"/>
</dbReference>
<reference evidence="5 6" key="1">
    <citation type="submission" date="2019-12" db="EMBL/GenBank/DDBJ databases">
        <title>Complete genome sequence of Algicella marina strain 9Alg 56(T) isolated from the red alga Tichocarpus crinitus.</title>
        <authorList>
            <person name="Kim S.-G."/>
            <person name="Nedashkovskaya O.I."/>
        </authorList>
    </citation>
    <scope>NUCLEOTIDE SEQUENCE [LARGE SCALE GENOMIC DNA]</scope>
    <source>
        <strain evidence="5 6">9Alg 56</strain>
    </source>
</reference>
<dbReference type="SUPFAM" id="SSF53756">
    <property type="entry name" value="UDP-Glycosyltransferase/glycogen phosphorylase"/>
    <property type="match status" value="1"/>
</dbReference>
<feature type="region of interest" description="Disordered" evidence="1">
    <location>
        <begin position="394"/>
        <end position="415"/>
    </location>
</feature>
<dbReference type="InterPro" id="IPR001296">
    <property type="entry name" value="Glyco_trans_1"/>
</dbReference>
<dbReference type="Proteomes" id="UP000464495">
    <property type="component" value="Chromosome"/>
</dbReference>
<dbReference type="Pfam" id="PF13439">
    <property type="entry name" value="Glyco_transf_4"/>
    <property type="match status" value="1"/>
</dbReference>
<dbReference type="InterPro" id="IPR001173">
    <property type="entry name" value="Glyco_trans_2-like"/>
</dbReference>
<feature type="domain" description="Glycosyl transferase family 1" evidence="2">
    <location>
        <begin position="216"/>
        <end position="362"/>
    </location>
</feature>
<feature type="domain" description="Glycosyltransferase 2-like" evidence="3">
    <location>
        <begin position="422"/>
        <end position="533"/>
    </location>
</feature>
<evidence type="ECO:0000259" key="3">
    <source>
        <dbReference type="Pfam" id="PF00535"/>
    </source>
</evidence>
<accession>A0A6P1T137</accession>
<keyword evidence="5" id="KW-0808">Transferase</keyword>
<name>A0A6P1T137_9RHOB</name>
<keyword evidence="6" id="KW-1185">Reference proteome</keyword>
<proteinExistence type="predicted"/>
<dbReference type="InterPro" id="IPR029044">
    <property type="entry name" value="Nucleotide-diphossugar_trans"/>
</dbReference>